<comment type="caution">
    <text evidence="1">The sequence shown here is derived from an EMBL/GenBank/DDBJ whole genome shotgun (WGS) entry which is preliminary data.</text>
</comment>
<protein>
    <submittedName>
        <fullName evidence="1">Uncharacterized protein</fullName>
    </submittedName>
</protein>
<gene>
    <name evidence="1" type="ORF">BaRGS_00018569</name>
</gene>
<sequence>MLVTLHTLSLARVLSHPAFPRSSQSSLNPNQPIKTFISLPVPCPPAGLAFLPPPQHTPTPRFKHQEYVAHHVLCFRVRDPGPQCGRDGQSVNPDQCVVWLSEHEGRAKSKQTAATT</sequence>
<proteinExistence type="predicted"/>
<dbReference type="AlphaFoldDB" id="A0ABD0KTJ0"/>
<name>A0ABD0KTJ0_9CAEN</name>
<evidence type="ECO:0000313" key="1">
    <source>
        <dbReference type="EMBL" id="KAK7490224.1"/>
    </source>
</evidence>
<dbReference type="EMBL" id="JACVVK020000129">
    <property type="protein sequence ID" value="KAK7490224.1"/>
    <property type="molecule type" value="Genomic_DNA"/>
</dbReference>
<organism evidence="1 2">
    <name type="scientific">Batillaria attramentaria</name>
    <dbReference type="NCBI Taxonomy" id="370345"/>
    <lineage>
        <taxon>Eukaryota</taxon>
        <taxon>Metazoa</taxon>
        <taxon>Spiralia</taxon>
        <taxon>Lophotrochozoa</taxon>
        <taxon>Mollusca</taxon>
        <taxon>Gastropoda</taxon>
        <taxon>Caenogastropoda</taxon>
        <taxon>Sorbeoconcha</taxon>
        <taxon>Cerithioidea</taxon>
        <taxon>Batillariidae</taxon>
        <taxon>Batillaria</taxon>
    </lineage>
</organism>
<dbReference type="Proteomes" id="UP001519460">
    <property type="component" value="Unassembled WGS sequence"/>
</dbReference>
<keyword evidence="2" id="KW-1185">Reference proteome</keyword>
<reference evidence="1 2" key="1">
    <citation type="journal article" date="2023" name="Sci. Data">
        <title>Genome assembly of the Korean intertidal mud-creeper Batillaria attramentaria.</title>
        <authorList>
            <person name="Patra A.K."/>
            <person name="Ho P.T."/>
            <person name="Jun S."/>
            <person name="Lee S.J."/>
            <person name="Kim Y."/>
            <person name="Won Y.J."/>
        </authorList>
    </citation>
    <scope>NUCLEOTIDE SEQUENCE [LARGE SCALE GENOMIC DNA]</scope>
    <source>
        <strain evidence="1">Wonlab-2016</strain>
    </source>
</reference>
<evidence type="ECO:0000313" key="2">
    <source>
        <dbReference type="Proteomes" id="UP001519460"/>
    </source>
</evidence>
<accession>A0ABD0KTJ0</accession>